<keyword evidence="4" id="KW-0326">Glycosidase</keyword>
<dbReference type="PANTHER" id="PTHR43101">
    <property type="entry name" value="BETA-FRUCTOSIDASE"/>
    <property type="match status" value="1"/>
</dbReference>
<feature type="domain" description="Glycosyl hydrolase family 32 N-terminal" evidence="5">
    <location>
        <begin position="34"/>
        <end position="211"/>
    </location>
</feature>
<comment type="similarity">
    <text evidence="1">Belongs to the glycosyl hydrolase 32 family.</text>
</comment>
<reference evidence="6 7" key="1">
    <citation type="submission" date="2019-09" db="EMBL/GenBank/DDBJ databases">
        <title>Actinomadura physcomitrii sp. nov., a novel actinomycete isolated from moss [Physcomitrium sphaericum (Ludw) Fuernr].</title>
        <authorList>
            <person name="Zhuang X."/>
            <person name="Liu C."/>
        </authorList>
    </citation>
    <scope>NUCLEOTIDE SEQUENCE [LARGE SCALE GENOMIC DNA]</scope>
    <source>
        <strain evidence="6 7">HMC1</strain>
    </source>
</reference>
<evidence type="ECO:0000259" key="5">
    <source>
        <dbReference type="Pfam" id="PF00251"/>
    </source>
</evidence>
<evidence type="ECO:0000256" key="3">
    <source>
        <dbReference type="ARBA" id="ARBA00022801"/>
    </source>
</evidence>
<name>A0A6H9YT84_9ACTN</name>
<dbReference type="InterPro" id="IPR013148">
    <property type="entry name" value="Glyco_hydro_32_N"/>
</dbReference>
<dbReference type="GO" id="GO:0004564">
    <property type="term" value="F:beta-fructofuranosidase activity"/>
    <property type="evidence" value="ECO:0007669"/>
    <property type="project" value="UniProtKB-EC"/>
</dbReference>
<evidence type="ECO:0000256" key="4">
    <source>
        <dbReference type="ARBA" id="ARBA00023295"/>
    </source>
</evidence>
<evidence type="ECO:0000313" key="7">
    <source>
        <dbReference type="Proteomes" id="UP000468735"/>
    </source>
</evidence>
<evidence type="ECO:0000313" key="6">
    <source>
        <dbReference type="EMBL" id="KAB2350091.1"/>
    </source>
</evidence>
<dbReference type="PANTHER" id="PTHR43101:SF1">
    <property type="entry name" value="BETA-FRUCTOSIDASE"/>
    <property type="match status" value="1"/>
</dbReference>
<dbReference type="SUPFAM" id="SSF75005">
    <property type="entry name" value="Arabinanase/levansucrase/invertase"/>
    <property type="match status" value="1"/>
</dbReference>
<organism evidence="6 7">
    <name type="scientific">Actinomadura rudentiformis</name>
    <dbReference type="NCBI Taxonomy" id="359158"/>
    <lineage>
        <taxon>Bacteria</taxon>
        <taxon>Bacillati</taxon>
        <taxon>Actinomycetota</taxon>
        <taxon>Actinomycetes</taxon>
        <taxon>Streptosporangiales</taxon>
        <taxon>Thermomonosporaceae</taxon>
        <taxon>Actinomadura</taxon>
    </lineage>
</organism>
<sequence length="431" mass="46872">MRYAPPGMCLNDFAVLGPAPYVLLHLQGPWTPEFDATRMETSYGRARSHDLISWEPLGPAFGVGHPGGFDDSAVWTMHPFPHGSGLAMAYTGVSLRPDPRQGIGLAVSDRIDGTGWRRVGNGPVALPDPRWYRTGLGEAWRDPWVVADGVPGATWTMLTAARTADDPLDRAGCVGLATSDDLEHWEIHPSPLIPGDVDELECPVLEPFDGGWLLLASLSPARHIAAWTAEKVTGPWEPLGPIAPPGPYAPRLIDGPDHERLVLHTVPRRVGLRDDGPECRGMLAQPKVLRRTPRGPRLGWWPRIEQLLGPVTDEPVGDAVIDVELESESARVELRGHLTVTVDGTKVAIASPAAQLQAAHATEVPSRLKILCVGEHVEVYANDILTLSTASYGPWTAPVRNVTGDRLQVRRLLFDDERDDVSAIWRGDASP</sequence>
<dbReference type="InterPro" id="IPR023296">
    <property type="entry name" value="Glyco_hydro_beta-prop_sf"/>
</dbReference>
<accession>A0A6H9YT84</accession>
<keyword evidence="7" id="KW-1185">Reference proteome</keyword>
<dbReference type="EC" id="3.2.1.26" evidence="2"/>
<dbReference type="AlphaFoldDB" id="A0A6H9YT84"/>
<protein>
    <recommendedName>
        <fullName evidence="2">beta-fructofuranosidase</fullName>
        <ecNumber evidence="2">3.2.1.26</ecNumber>
    </recommendedName>
</protein>
<evidence type="ECO:0000256" key="2">
    <source>
        <dbReference type="ARBA" id="ARBA00012758"/>
    </source>
</evidence>
<dbReference type="OrthoDB" id="9776657at2"/>
<dbReference type="InterPro" id="IPR051214">
    <property type="entry name" value="GH32_Enzymes"/>
</dbReference>
<dbReference type="InterPro" id="IPR001362">
    <property type="entry name" value="Glyco_hydro_32"/>
</dbReference>
<dbReference type="Gene3D" id="2.115.10.20">
    <property type="entry name" value="Glycosyl hydrolase domain, family 43"/>
    <property type="match status" value="1"/>
</dbReference>
<dbReference type="EMBL" id="WBMT01000004">
    <property type="protein sequence ID" value="KAB2350091.1"/>
    <property type="molecule type" value="Genomic_DNA"/>
</dbReference>
<dbReference type="SMART" id="SM00640">
    <property type="entry name" value="Glyco_32"/>
    <property type="match status" value="1"/>
</dbReference>
<dbReference type="Pfam" id="PF00251">
    <property type="entry name" value="Glyco_hydro_32N"/>
    <property type="match status" value="1"/>
</dbReference>
<dbReference type="GO" id="GO:0005975">
    <property type="term" value="P:carbohydrate metabolic process"/>
    <property type="evidence" value="ECO:0007669"/>
    <property type="project" value="InterPro"/>
</dbReference>
<comment type="caution">
    <text evidence="6">The sequence shown here is derived from an EMBL/GenBank/DDBJ whole genome shotgun (WGS) entry which is preliminary data.</text>
</comment>
<proteinExistence type="inferred from homology"/>
<gene>
    <name evidence="6" type="ORF">F8566_09770</name>
</gene>
<dbReference type="Proteomes" id="UP000468735">
    <property type="component" value="Unassembled WGS sequence"/>
</dbReference>
<dbReference type="RefSeq" id="WP_151559693.1">
    <property type="nucleotide sequence ID" value="NZ_WBMT01000004.1"/>
</dbReference>
<evidence type="ECO:0000256" key="1">
    <source>
        <dbReference type="ARBA" id="ARBA00009902"/>
    </source>
</evidence>
<keyword evidence="3" id="KW-0378">Hydrolase</keyword>